<dbReference type="RefSeq" id="WP_344627659.1">
    <property type="nucleotide sequence ID" value="NZ_BAAALD010000112.1"/>
</dbReference>
<evidence type="ECO:0000313" key="4">
    <source>
        <dbReference type="Proteomes" id="UP001499987"/>
    </source>
</evidence>
<feature type="compositionally biased region" description="Low complexity" evidence="1">
    <location>
        <begin position="66"/>
        <end position="83"/>
    </location>
</feature>
<feature type="domain" description="TadE-like" evidence="2">
    <location>
        <begin position="12"/>
        <end position="52"/>
    </location>
</feature>
<evidence type="ECO:0000259" key="2">
    <source>
        <dbReference type="Pfam" id="PF07811"/>
    </source>
</evidence>
<proteinExistence type="predicted"/>
<reference evidence="3 4" key="1">
    <citation type="journal article" date="2019" name="Int. J. Syst. Evol. Microbiol.">
        <title>The Global Catalogue of Microorganisms (GCM) 10K type strain sequencing project: providing services to taxonomists for standard genome sequencing and annotation.</title>
        <authorList>
            <consortium name="The Broad Institute Genomics Platform"/>
            <consortium name="The Broad Institute Genome Sequencing Center for Infectious Disease"/>
            <person name="Wu L."/>
            <person name="Ma J."/>
        </authorList>
    </citation>
    <scope>NUCLEOTIDE SEQUENCE [LARGE SCALE GENOMIC DNA]</scope>
    <source>
        <strain evidence="3 4">JCM 13002</strain>
    </source>
</reference>
<dbReference type="Proteomes" id="UP001499987">
    <property type="component" value="Unassembled WGS sequence"/>
</dbReference>
<name>A0ABN1U5K1_9ACTN</name>
<comment type="caution">
    <text evidence="3">The sequence shown here is derived from an EMBL/GenBank/DDBJ whole genome shotgun (WGS) entry which is preliminary data.</text>
</comment>
<keyword evidence="4" id="KW-1185">Reference proteome</keyword>
<accession>A0ABN1U5K1</accession>
<dbReference type="InterPro" id="IPR012495">
    <property type="entry name" value="TadE-like_dom"/>
</dbReference>
<sequence>MARLPRQHRDCGAATSELVLAAPLLMLLLMAIVQFALAEHAHHIAQAAASRALAAARADGADAAAGERAGRSLLTGTGTGSLRNPSVTVQRTATGTAVQVHGRVVQVLPFASFDVTARAAGPVERPTVP</sequence>
<organism evidence="3 4">
    <name type="scientific">Kitasatospora arboriphila</name>
    <dbReference type="NCBI Taxonomy" id="258052"/>
    <lineage>
        <taxon>Bacteria</taxon>
        <taxon>Bacillati</taxon>
        <taxon>Actinomycetota</taxon>
        <taxon>Actinomycetes</taxon>
        <taxon>Kitasatosporales</taxon>
        <taxon>Streptomycetaceae</taxon>
        <taxon>Kitasatospora</taxon>
    </lineage>
</organism>
<dbReference type="Pfam" id="PF07811">
    <property type="entry name" value="TadE"/>
    <property type="match status" value="1"/>
</dbReference>
<protein>
    <recommendedName>
        <fullName evidence="2">TadE-like domain-containing protein</fullName>
    </recommendedName>
</protein>
<dbReference type="EMBL" id="BAAALD010000112">
    <property type="protein sequence ID" value="GAA1119129.1"/>
    <property type="molecule type" value="Genomic_DNA"/>
</dbReference>
<evidence type="ECO:0000256" key="1">
    <source>
        <dbReference type="SAM" id="MobiDB-lite"/>
    </source>
</evidence>
<evidence type="ECO:0000313" key="3">
    <source>
        <dbReference type="EMBL" id="GAA1119129.1"/>
    </source>
</evidence>
<feature type="region of interest" description="Disordered" evidence="1">
    <location>
        <begin position="66"/>
        <end position="86"/>
    </location>
</feature>
<gene>
    <name evidence="3" type="ORF">GCM10009663_68820</name>
</gene>